<evidence type="ECO:0000256" key="4">
    <source>
        <dbReference type="ARBA" id="ARBA00023002"/>
    </source>
</evidence>
<dbReference type="PROSITE" id="PS00763">
    <property type="entry name" value="GLUTATHIONE_PEROXID_2"/>
    <property type="match status" value="1"/>
</dbReference>
<dbReference type="InterPro" id="IPR036249">
    <property type="entry name" value="Thioredoxin-like_sf"/>
</dbReference>
<dbReference type="GO" id="GO:0004602">
    <property type="term" value="F:glutathione peroxidase activity"/>
    <property type="evidence" value="ECO:0007669"/>
    <property type="project" value="UniProtKB-EC"/>
</dbReference>
<evidence type="ECO:0000256" key="3">
    <source>
        <dbReference type="ARBA" id="ARBA00022559"/>
    </source>
</evidence>
<dbReference type="EC" id="1.11.1.9" evidence="2"/>
<sequence length="206" mass="23611">MFYYIISLFYICLSQVCNPAVSDTIHNYGVKTLNGTQYIPFSHYAGSYVLIVNYVGNFICYLELNALQQELRDVGFTILGFPCNQFGMQEPGKNIEILSGLKYVRPGNGFVPNFQLFEKVEVNGVNEHALFTFLKNACPPVGDSFGNPTNRLFWEPLKINDIKWNFEKFLVGPDGRPVMRWFPRVNVSEVRADILKYFHQLVQTAD</sequence>
<evidence type="ECO:0000256" key="5">
    <source>
        <dbReference type="SAM" id="SignalP"/>
    </source>
</evidence>
<organism evidence="6 7">
    <name type="scientific">Cyprinus carpio carpio</name>
    <dbReference type="NCBI Taxonomy" id="630221"/>
    <lineage>
        <taxon>Eukaryota</taxon>
        <taxon>Metazoa</taxon>
        <taxon>Chordata</taxon>
        <taxon>Craniata</taxon>
        <taxon>Vertebrata</taxon>
        <taxon>Euteleostomi</taxon>
        <taxon>Actinopterygii</taxon>
        <taxon>Neopterygii</taxon>
        <taxon>Teleostei</taxon>
        <taxon>Ostariophysi</taxon>
        <taxon>Cypriniformes</taxon>
        <taxon>Cyprinidae</taxon>
        <taxon>Cyprininae</taxon>
        <taxon>Cyprinus</taxon>
    </lineage>
</organism>
<feature type="signal peptide" evidence="5">
    <location>
        <begin position="1"/>
        <end position="22"/>
    </location>
</feature>
<accession>A0A9J7XBG9</accession>
<dbReference type="Proteomes" id="UP001108240">
    <property type="component" value="Unplaced"/>
</dbReference>
<reference evidence="6" key="2">
    <citation type="submission" date="2025-09" db="UniProtKB">
        <authorList>
            <consortium name="Ensembl"/>
        </authorList>
    </citation>
    <scope>IDENTIFICATION</scope>
</reference>
<name>A0A9J7XBG9_CYPCA</name>
<dbReference type="Gene3D" id="3.40.30.10">
    <property type="entry name" value="Glutaredoxin"/>
    <property type="match status" value="1"/>
</dbReference>
<evidence type="ECO:0000256" key="1">
    <source>
        <dbReference type="ARBA" id="ARBA00006926"/>
    </source>
</evidence>
<feature type="chain" id="PRO_5039901673" description="glutathione peroxidase" evidence="5">
    <location>
        <begin position="23"/>
        <end position="206"/>
    </location>
</feature>
<dbReference type="PANTHER" id="PTHR11592:SF32">
    <property type="entry name" value="GLUTATHIONE PEROXIDASE 3"/>
    <property type="match status" value="1"/>
</dbReference>
<dbReference type="InterPro" id="IPR029760">
    <property type="entry name" value="GPX_CS"/>
</dbReference>
<dbReference type="OMA" id="WFHRASV"/>
<keyword evidence="5" id="KW-0732">Signal</keyword>
<dbReference type="Pfam" id="PF00255">
    <property type="entry name" value="GSHPx"/>
    <property type="match status" value="1"/>
</dbReference>
<dbReference type="Ensembl" id="ENSCCRT00000118632.1">
    <property type="protein sequence ID" value="ENSCCRP00000104744.1"/>
    <property type="gene ID" value="ENSCCRG00000034999.2"/>
</dbReference>
<comment type="similarity">
    <text evidence="1">Belongs to the glutathione peroxidase family.</text>
</comment>
<keyword evidence="7" id="KW-1185">Reference proteome</keyword>
<dbReference type="PIRSF" id="PIRSF000303">
    <property type="entry name" value="Glutathion_perox"/>
    <property type="match status" value="1"/>
</dbReference>
<evidence type="ECO:0000313" key="6">
    <source>
        <dbReference type="Ensembl" id="ENSCCRP00000104744.1"/>
    </source>
</evidence>
<dbReference type="SUPFAM" id="SSF52833">
    <property type="entry name" value="Thioredoxin-like"/>
    <property type="match status" value="1"/>
</dbReference>
<evidence type="ECO:0000313" key="7">
    <source>
        <dbReference type="Proteomes" id="UP001108240"/>
    </source>
</evidence>
<dbReference type="CDD" id="cd00340">
    <property type="entry name" value="GSH_Peroxidase"/>
    <property type="match status" value="1"/>
</dbReference>
<dbReference type="PROSITE" id="PS51355">
    <property type="entry name" value="GLUTATHIONE_PEROXID_3"/>
    <property type="match status" value="1"/>
</dbReference>
<dbReference type="InterPro" id="IPR000889">
    <property type="entry name" value="Glutathione_peroxidase"/>
</dbReference>
<keyword evidence="4" id="KW-0560">Oxidoreductase</keyword>
<reference evidence="6" key="1">
    <citation type="submission" date="2025-08" db="UniProtKB">
        <authorList>
            <consortium name="Ensembl"/>
        </authorList>
    </citation>
    <scope>IDENTIFICATION</scope>
</reference>
<dbReference type="GO" id="GO:0006979">
    <property type="term" value="P:response to oxidative stress"/>
    <property type="evidence" value="ECO:0007669"/>
    <property type="project" value="InterPro"/>
</dbReference>
<dbReference type="PANTHER" id="PTHR11592">
    <property type="entry name" value="GLUTATHIONE PEROXIDASE"/>
    <property type="match status" value="1"/>
</dbReference>
<evidence type="ECO:0000256" key="2">
    <source>
        <dbReference type="ARBA" id="ARBA00012310"/>
    </source>
</evidence>
<proteinExistence type="inferred from homology"/>
<dbReference type="GeneTree" id="ENSGT00940000165034"/>
<keyword evidence="3" id="KW-0575">Peroxidase</keyword>
<dbReference type="AlphaFoldDB" id="A0A9J7XBG9"/>
<protein>
    <recommendedName>
        <fullName evidence="2">glutathione peroxidase</fullName>
        <ecNumber evidence="2">1.11.1.9</ecNumber>
    </recommendedName>
</protein>